<dbReference type="InterPro" id="IPR011020">
    <property type="entry name" value="HTTM-like"/>
</dbReference>
<name>A0ABZ2L1Q4_9BACT</name>
<dbReference type="Pfam" id="PF05090">
    <property type="entry name" value="HTTM"/>
    <property type="match status" value="1"/>
</dbReference>
<evidence type="ECO:0000259" key="8">
    <source>
        <dbReference type="SMART" id="SM00752"/>
    </source>
</evidence>
<evidence type="ECO:0000256" key="2">
    <source>
        <dbReference type="ARBA" id="ARBA00022692"/>
    </source>
</evidence>
<dbReference type="RefSeq" id="WP_394833124.1">
    <property type="nucleotide sequence ID" value="NZ_CP089929.1"/>
</dbReference>
<evidence type="ECO:0000256" key="1">
    <source>
        <dbReference type="ARBA" id="ARBA00004127"/>
    </source>
</evidence>
<feature type="domain" description="HTTM-like" evidence="8">
    <location>
        <begin position="11"/>
        <end position="272"/>
    </location>
</feature>
<dbReference type="InterPro" id="IPR053934">
    <property type="entry name" value="HTTM_dom"/>
</dbReference>
<keyword evidence="6" id="KW-0456">Lyase</keyword>
<dbReference type="Proteomes" id="UP001374803">
    <property type="component" value="Chromosome"/>
</dbReference>
<evidence type="ECO:0000313" key="10">
    <source>
        <dbReference type="Proteomes" id="UP001374803"/>
    </source>
</evidence>
<evidence type="ECO:0000313" key="9">
    <source>
        <dbReference type="EMBL" id="WXB03494.1"/>
    </source>
</evidence>
<gene>
    <name evidence="9" type="ORF">LVJ94_42150</name>
</gene>
<dbReference type="InterPro" id="IPR007782">
    <property type="entry name" value="VKG_COase"/>
</dbReference>
<feature type="transmembrane region" description="Helical" evidence="7">
    <location>
        <begin position="21"/>
        <end position="43"/>
    </location>
</feature>
<proteinExistence type="predicted"/>
<dbReference type="PANTHER" id="PTHR12639:SF7">
    <property type="entry name" value="HTTM DOMAIN-CONTAINING PROTEIN"/>
    <property type="match status" value="1"/>
</dbReference>
<dbReference type="PANTHER" id="PTHR12639">
    <property type="entry name" value="VITAMIN K-DEPENDENT GAMMA-CARBOXYLASE"/>
    <property type="match status" value="1"/>
</dbReference>
<dbReference type="SMART" id="SM00752">
    <property type="entry name" value="HTTM"/>
    <property type="match status" value="1"/>
</dbReference>
<protein>
    <submittedName>
        <fullName evidence="9">HTTM domain-containing protein</fullName>
    </submittedName>
</protein>
<comment type="subcellular location">
    <subcellularLocation>
        <location evidence="1">Endomembrane system</location>
        <topology evidence="1">Multi-pass membrane protein</topology>
    </subcellularLocation>
</comment>
<keyword evidence="2 7" id="KW-0812">Transmembrane</keyword>
<keyword evidence="4 7" id="KW-0472">Membrane</keyword>
<feature type="transmembrane region" description="Helical" evidence="7">
    <location>
        <begin position="63"/>
        <end position="84"/>
    </location>
</feature>
<evidence type="ECO:0000256" key="3">
    <source>
        <dbReference type="ARBA" id="ARBA00022989"/>
    </source>
</evidence>
<evidence type="ECO:0000256" key="6">
    <source>
        <dbReference type="ARBA" id="ARBA00023239"/>
    </source>
</evidence>
<dbReference type="EMBL" id="CP089983">
    <property type="protein sequence ID" value="WXB03494.1"/>
    <property type="molecule type" value="Genomic_DNA"/>
</dbReference>
<keyword evidence="3 7" id="KW-1133">Transmembrane helix</keyword>
<evidence type="ECO:0000256" key="5">
    <source>
        <dbReference type="ARBA" id="ARBA00023157"/>
    </source>
</evidence>
<organism evidence="9 10">
    <name type="scientific">Pendulispora rubella</name>
    <dbReference type="NCBI Taxonomy" id="2741070"/>
    <lineage>
        <taxon>Bacteria</taxon>
        <taxon>Pseudomonadati</taxon>
        <taxon>Myxococcota</taxon>
        <taxon>Myxococcia</taxon>
        <taxon>Myxococcales</taxon>
        <taxon>Sorangiineae</taxon>
        <taxon>Pendulisporaceae</taxon>
        <taxon>Pendulispora</taxon>
    </lineage>
</organism>
<evidence type="ECO:0000256" key="4">
    <source>
        <dbReference type="ARBA" id="ARBA00023136"/>
    </source>
</evidence>
<reference evidence="9" key="1">
    <citation type="submission" date="2021-12" db="EMBL/GenBank/DDBJ databases">
        <title>Discovery of the Pendulisporaceae a myxobacterial family with distinct sporulation behavior and unique specialized metabolism.</title>
        <authorList>
            <person name="Garcia R."/>
            <person name="Popoff A."/>
            <person name="Bader C.D."/>
            <person name="Loehr J."/>
            <person name="Walesch S."/>
            <person name="Walt C."/>
            <person name="Boldt J."/>
            <person name="Bunk B."/>
            <person name="Haeckl F.J.F.P.J."/>
            <person name="Gunesch A.P."/>
            <person name="Birkelbach J."/>
            <person name="Nuebel U."/>
            <person name="Pietschmann T."/>
            <person name="Bach T."/>
            <person name="Mueller R."/>
        </authorList>
    </citation>
    <scope>NUCLEOTIDE SEQUENCE</scope>
    <source>
        <strain evidence="9">MSr11367</strain>
    </source>
</reference>
<accession>A0ABZ2L1Q4</accession>
<sequence>MSFLRRWEHAMNGVGDAHVLGVIRIALGGLLLVQTLASASALLEQGYFGDVFHMPFIPEAWVPSRSIYVGMLAARVLLAVLVIIGHWAPQAALASALLGMYTLLCDRLGYHHNRYALFCFAFLLAFTPCDRTLCIPRSAEARSGPRWAVRLAQLQVALIYVASAGSKLLDDDWRNGRVILDRFARYGSEAVARGIPPRVVEAFSQPIVTSGLAKLAISTELFLAMALFSRRLRVVALWWGLMFHLTIEITSKVELFTWLTLTTYAFFVTPDARARKFFFDPSRPRGQWIARIVAGLDWFARFDIRPWTPDHLRKGHTIVIMRRDGSRATGLRALTMVARCTPLLFPLWAPLALLASFTRGGETSARL</sequence>
<evidence type="ECO:0000256" key="7">
    <source>
        <dbReference type="SAM" id="Phobius"/>
    </source>
</evidence>
<keyword evidence="5" id="KW-1015">Disulfide bond</keyword>
<keyword evidence="10" id="KW-1185">Reference proteome</keyword>
<feature type="transmembrane region" description="Helical" evidence="7">
    <location>
        <begin position="91"/>
        <end position="109"/>
    </location>
</feature>